<organism evidence="1 2">
    <name type="scientific">Citrobacter youngae ATCC 29220</name>
    <dbReference type="NCBI Taxonomy" id="500640"/>
    <lineage>
        <taxon>Bacteria</taxon>
        <taxon>Pseudomonadati</taxon>
        <taxon>Pseudomonadota</taxon>
        <taxon>Gammaproteobacteria</taxon>
        <taxon>Enterobacterales</taxon>
        <taxon>Enterobacteriaceae</taxon>
        <taxon>Citrobacter</taxon>
        <taxon>Citrobacter freundii complex</taxon>
    </lineage>
</organism>
<proteinExistence type="predicted"/>
<comment type="caution">
    <text evidence="1">The sequence shown here is derived from an EMBL/GenBank/DDBJ whole genome shotgun (WGS) entry which is preliminary data.</text>
</comment>
<protein>
    <submittedName>
        <fullName evidence="1">Uncharacterized protein</fullName>
    </submittedName>
</protein>
<dbReference type="Proteomes" id="UP000003880">
    <property type="component" value="Unassembled WGS sequence"/>
</dbReference>
<dbReference type="AlphaFoldDB" id="D4BK59"/>
<gene>
    <name evidence="1" type="ORF">CIT292_10675</name>
</gene>
<sequence length="40" mass="4604">MLKTPGKQDVDYSLIKDIFVSQVKLINEKPAIKLYLQPTQ</sequence>
<dbReference type="EMBL" id="ABWL02000026">
    <property type="protein sequence ID" value="EFE05702.1"/>
    <property type="molecule type" value="Genomic_DNA"/>
</dbReference>
<accession>D4BK59</accession>
<evidence type="ECO:0000313" key="2">
    <source>
        <dbReference type="Proteomes" id="UP000003880"/>
    </source>
</evidence>
<reference evidence="1 2" key="1">
    <citation type="submission" date="2010-02" db="EMBL/GenBank/DDBJ databases">
        <authorList>
            <person name="Weinstock G."/>
            <person name="Sodergren E."/>
            <person name="Clifton S."/>
            <person name="Fulton L."/>
            <person name="Fulton B."/>
            <person name="Courtney L."/>
            <person name="Fronick C."/>
            <person name="Harrison M."/>
            <person name="Strong C."/>
            <person name="Farmer C."/>
            <person name="Delahaunty K."/>
            <person name="Markovic C."/>
            <person name="Hall O."/>
            <person name="Minx P."/>
            <person name="Tomlinson C."/>
            <person name="Mitreva M."/>
            <person name="Nelson J."/>
            <person name="Hou S."/>
            <person name="Wollam A."/>
            <person name="Pepin K.H."/>
            <person name="Johnson M."/>
            <person name="Bhonagiri V."/>
            <person name="Zhang X."/>
            <person name="Suruliraj S."/>
            <person name="Warren W."/>
            <person name="Chinwalla A."/>
            <person name="Mardis E.R."/>
            <person name="Wilson R.K."/>
        </authorList>
    </citation>
    <scope>NUCLEOTIDE SEQUENCE [LARGE SCALE GENOMIC DNA]</scope>
    <source>
        <strain evidence="1 2">ATCC 29220</strain>
    </source>
</reference>
<dbReference type="HOGENOM" id="CLU_3287104_0_0_6"/>
<name>D4BK59_9ENTR</name>
<evidence type="ECO:0000313" key="1">
    <source>
        <dbReference type="EMBL" id="EFE05702.1"/>
    </source>
</evidence>